<protein>
    <submittedName>
        <fullName evidence="1">Uncharacterized protein</fullName>
    </submittedName>
</protein>
<keyword evidence="2" id="KW-1185">Reference proteome</keyword>
<reference evidence="1" key="1">
    <citation type="submission" date="2021-03" db="EMBL/GenBank/DDBJ databases">
        <title>Evolutionary innovations through gain and loss of genes in the ectomycorrhizal Boletales.</title>
        <authorList>
            <person name="Wu G."/>
            <person name="Miyauchi S."/>
            <person name="Morin E."/>
            <person name="Yang Z.-L."/>
            <person name="Xu J."/>
            <person name="Martin F.M."/>
        </authorList>
    </citation>
    <scope>NUCLEOTIDE SEQUENCE</scope>
    <source>
        <strain evidence="1">BR01</strain>
    </source>
</reference>
<evidence type="ECO:0000313" key="1">
    <source>
        <dbReference type="EMBL" id="KAG6373933.1"/>
    </source>
</evidence>
<sequence length="58" mass="6415">MASLSWSRTPSMVSSISSHLSRISLAEDNGISLAGVPPLQKYQWNFCSYPVFMAQAYC</sequence>
<dbReference type="Proteomes" id="UP000683000">
    <property type="component" value="Unassembled WGS sequence"/>
</dbReference>
<organism evidence="1 2">
    <name type="scientific">Boletus reticuloceps</name>
    <dbReference type="NCBI Taxonomy" id="495285"/>
    <lineage>
        <taxon>Eukaryota</taxon>
        <taxon>Fungi</taxon>
        <taxon>Dikarya</taxon>
        <taxon>Basidiomycota</taxon>
        <taxon>Agaricomycotina</taxon>
        <taxon>Agaricomycetes</taxon>
        <taxon>Agaricomycetidae</taxon>
        <taxon>Boletales</taxon>
        <taxon>Boletineae</taxon>
        <taxon>Boletaceae</taxon>
        <taxon>Boletoideae</taxon>
        <taxon>Boletus</taxon>
    </lineage>
</organism>
<dbReference type="AlphaFoldDB" id="A0A8I2YMI8"/>
<accession>A0A8I2YMI8</accession>
<evidence type="ECO:0000313" key="2">
    <source>
        <dbReference type="Proteomes" id="UP000683000"/>
    </source>
</evidence>
<gene>
    <name evidence="1" type="ORF">JVT61DRAFT_6091</name>
</gene>
<comment type="caution">
    <text evidence="1">The sequence shown here is derived from an EMBL/GenBank/DDBJ whole genome shotgun (WGS) entry which is preliminary data.</text>
</comment>
<dbReference type="EMBL" id="JAGFBS010000020">
    <property type="protein sequence ID" value="KAG6373933.1"/>
    <property type="molecule type" value="Genomic_DNA"/>
</dbReference>
<proteinExistence type="predicted"/>
<name>A0A8I2YMI8_9AGAM</name>